<comment type="function">
    <text evidence="8">Gustatory receptor which mediates acceptance or avoidance behavior, depending on its substrates.</text>
</comment>
<evidence type="ECO:0000313" key="10">
    <source>
        <dbReference type="EnsemblMetazoa" id="ASIC014583-PA"/>
    </source>
</evidence>
<evidence type="ECO:0000256" key="3">
    <source>
        <dbReference type="ARBA" id="ARBA00022692"/>
    </source>
</evidence>
<keyword evidence="6 8" id="KW-0675">Receptor</keyword>
<dbReference type="EMBL" id="KE525319">
    <property type="protein sequence ID" value="KFB46674.1"/>
    <property type="molecule type" value="Genomic_DNA"/>
</dbReference>
<evidence type="ECO:0000256" key="5">
    <source>
        <dbReference type="ARBA" id="ARBA00023136"/>
    </source>
</evidence>
<dbReference type="PANTHER" id="PTHR21143">
    <property type="entry name" value="INVERTEBRATE GUSTATORY RECEPTOR"/>
    <property type="match status" value="1"/>
</dbReference>
<feature type="transmembrane region" description="Helical" evidence="8">
    <location>
        <begin position="83"/>
        <end position="102"/>
    </location>
</feature>
<comment type="subcellular location">
    <subcellularLocation>
        <location evidence="1 8">Cell membrane</location>
        <topology evidence="1 8">Multi-pass membrane protein</topology>
    </subcellularLocation>
</comment>
<dbReference type="GO" id="GO:0005886">
    <property type="term" value="C:plasma membrane"/>
    <property type="evidence" value="ECO:0007669"/>
    <property type="project" value="UniProtKB-SubCell"/>
</dbReference>
<keyword evidence="7 8" id="KW-0807">Transducer</keyword>
<organism evidence="9">
    <name type="scientific">Anopheles sinensis</name>
    <name type="common">Mosquito</name>
    <dbReference type="NCBI Taxonomy" id="74873"/>
    <lineage>
        <taxon>Eukaryota</taxon>
        <taxon>Metazoa</taxon>
        <taxon>Ecdysozoa</taxon>
        <taxon>Arthropoda</taxon>
        <taxon>Hexapoda</taxon>
        <taxon>Insecta</taxon>
        <taxon>Pterygota</taxon>
        <taxon>Neoptera</taxon>
        <taxon>Endopterygota</taxon>
        <taxon>Diptera</taxon>
        <taxon>Nematocera</taxon>
        <taxon>Culicoidea</taxon>
        <taxon>Culicidae</taxon>
        <taxon>Anophelinae</taxon>
        <taxon>Anopheles</taxon>
    </lineage>
</organism>
<dbReference type="GO" id="GO:0030424">
    <property type="term" value="C:axon"/>
    <property type="evidence" value="ECO:0007669"/>
    <property type="project" value="TreeGrafter"/>
</dbReference>
<comment type="similarity">
    <text evidence="8">Belongs to the insect chemoreceptor superfamily. Gustatory receptor (GR) family.</text>
</comment>
<dbReference type="GO" id="GO:0007635">
    <property type="term" value="P:chemosensory behavior"/>
    <property type="evidence" value="ECO:0007669"/>
    <property type="project" value="TreeGrafter"/>
</dbReference>
<keyword evidence="3 8" id="KW-0812">Transmembrane</keyword>
<evidence type="ECO:0000256" key="4">
    <source>
        <dbReference type="ARBA" id="ARBA00022989"/>
    </source>
</evidence>
<feature type="transmembrane region" description="Helical" evidence="8">
    <location>
        <begin position="49"/>
        <end position="77"/>
    </location>
</feature>
<dbReference type="PANTHER" id="PTHR21143:SF104">
    <property type="entry name" value="GUSTATORY RECEPTOR 8A-RELATED"/>
    <property type="match status" value="1"/>
</dbReference>
<dbReference type="Pfam" id="PF08395">
    <property type="entry name" value="7tm_7"/>
    <property type="match status" value="1"/>
</dbReference>
<keyword evidence="2 8" id="KW-1003">Cell membrane</keyword>
<dbReference type="OMA" id="GWSILSI"/>
<feature type="transmembrane region" description="Helical" evidence="8">
    <location>
        <begin position="279"/>
        <end position="301"/>
    </location>
</feature>
<evidence type="ECO:0000256" key="8">
    <source>
        <dbReference type="RuleBase" id="RU363108"/>
    </source>
</evidence>
<sequence>MNDILKCGSQLIAVYAILVSIVLQRDVHRSVWVKLNIIRGMASKKFVRLFLRLYLCKFYGFVVFCAAIDCYVIFFLWMYTDDTIYYLVVFVLRVFLRLRHLFHMFFIDALKVHLQQLHHGLQDVTSYMQELQSMPKSSPRYKAIYARSIDRLLHLKNVYGQLWDINDGINRTFGWSQICNFTANFIDISCDLYWFYLCTMGKGFEDVTAYFLTIIPSPCLIVLLLHSAESCLREGSSIGTALLNIPLDDDPTLRKIVYRFGLQLAQQRIHLTAHGLFDISYSLLQMIATGITTYMVIFITFSKGIPYEKLEEAMDE</sequence>
<dbReference type="GO" id="GO:0050909">
    <property type="term" value="P:sensory perception of taste"/>
    <property type="evidence" value="ECO:0007669"/>
    <property type="project" value="InterPro"/>
</dbReference>
<dbReference type="InterPro" id="IPR013604">
    <property type="entry name" value="7TM_chemorcpt"/>
</dbReference>
<evidence type="ECO:0000256" key="6">
    <source>
        <dbReference type="ARBA" id="ARBA00023170"/>
    </source>
</evidence>
<protein>
    <recommendedName>
        <fullName evidence="8">Gustatory receptor</fullName>
    </recommendedName>
</protein>
<dbReference type="OrthoDB" id="6366728at2759"/>
<evidence type="ECO:0000256" key="1">
    <source>
        <dbReference type="ARBA" id="ARBA00004651"/>
    </source>
</evidence>
<gene>
    <name evidence="9" type="ORF">ZHAS_00014583</name>
</gene>
<proteinExistence type="inferred from homology"/>
<keyword evidence="11" id="KW-1185">Reference proteome</keyword>
<dbReference type="VEuPathDB" id="VectorBase:ASIC014583"/>
<reference evidence="9 11" key="1">
    <citation type="journal article" date="2014" name="BMC Genomics">
        <title>Genome sequence of Anopheles sinensis provides insight into genetics basis of mosquito competence for malaria parasites.</title>
        <authorList>
            <person name="Zhou D."/>
            <person name="Zhang D."/>
            <person name="Ding G."/>
            <person name="Shi L."/>
            <person name="Hou Q."/>
            <person name="Ye Y."/>
            <person name="Xu Y."/>
            <person name="Zhou H."/>
            <person name="Xiong C."/>
            <person name="Li S."/>
            <person name="Yu J."/>
            <person name="Hong S."/>
            <person name="Yu X."/>
            <person name="Zou P."/>
            <person name="Chen C."/>
            <person name="Chang X."/>
            <person name="Wang W."/>
            <person name="Lv Y."/>
            <person name="Sun Y."/>
            <person name="Ma L."/>
            <person name="Shen B."/>
            <person name="Zhu C."/>
        </authorList>
    </citation>
    <scope>NUCLEOTIDE SEQUENCE [LARGE SCALE GENOMIC DNA]</scope>
</reference>
<evidence type="ECO:0000313" key="11">
    <source>
        <dbReference type="Proteomes" id="UP000030765"/>
    </source>
</evidence>
<evidence type="ECO:0000256" key="2">
    <source>
        <dbReference type="ARBA" id="ARBA00022475"/>
    </source>
</evidence>
<accession>A0A084W8Y0</accession>
<keyword evidence="4 8" id="KW-1133">Transmembrane helix</keyword>
<dbReference type="EnsemblMetazoa" id="ASIC014583-RA">
    <property type="protein sequence ID" value="ASIC014583-PA"/>
    <property type="gene ID" value="ASIC014583"/>
</dbReference>
<dbReference type="AlphaFoldDB" id="A0A084W8Y0"/>
<keyword evidence="5 8" id="KW-0472">Membrane</keyword>
<dbReference type="GO" id="GO:0008049">
    <property type="term" value="P:male courtship behavior"/>
    <property type="evidence" value="ECO:0007669"/>
    <property type="project" value="TreeGrafter"/>
</dbReference>
<comment type="caution">
    <text evidence="8">Lacks conserved residue(s) required for the propagation of feature annotation.</text>
</comment>
<dbReference type="GO" id="GO:0043025">
    <property type="term" value="C:neuronal cell body"/>
    <property type="evidence" value="ECO:0007669"/>
    <property type="project" value="TreeGrafter"/>
</dbReference>
<evidence type="ECO:0000256" key="7">
    <source>
        <dbReference type="ARBA" id="ARBA00023224"/>
    </source>
</evidence>
<dbReference type="STRING" id="74873.A0A084W8Y0"/>
<dbReference type="Proteomes" id="UP000030765">
    <property type="component" value="Unassembled WGS sequence"/>
</dbReference>
<dbReference type="VEuPathDB" id="VectorBase:ASIS018356"/>
<dbReference type="GO" id="GO:0030425">
    <property type="term" value="C:dendrite"/>
    <property type="evidence" value="ECO:0007669"/>
    <property type="project" value="TreeGrafter"/>
</dbReference>
<evidence type="ECO:0000313" key="9">
    <source>
        <dbReference type="EMBL" id="KFB46674.1"/>
    </source>
</evidence>
<dbReference type="EMBL" id="ATLV01021522">
    <property type="status" value="NOT_ANNOTATED_CDS"/>
    <property type="molecule type" value="Genomic_DNA"/>
</dbReference>
<reference evidence="10" key="2">
    <citation type="submission" date="2020-05" db="UniProtKB">
        <authorList>
            <consortium name="EnsemblMetazoa"/>
        </authorList>
    </citation>
    <scope>IDENTIFICATION</scope>
</reference>
<dbReference type="GO" id="GO:0007165">
    <property type="term" value="P:signal transduction"/>
    <property type="evidence" value="ECO:0007669"/>
    <property type="project" value="UniProtKB-KW"/>
</dbReference>
<name>A0A084W8Y0_ANOSI</name>